<evidence type="ECO:0000313" key="2">
    <source>
        <dbReference type="EMBL" id="GGC45718.1"/>
    </source>
</evidence>
<comment type="caution">
    <text evidence="2">The sequence shown here is derived from an EMBL/GenBank/DDBJ whole genome shotgun (WGS) entry which is preliminary data.</text>
</comment>
<proteinExistence type="predicted"/>
<organism evidence="2 3">
    <name type="scientific">Belliella aquatica</name>
    <dbReference type="NCBI Taxonomy" id="1323734"/>
    <lineage>
        <taxon>Bacteria</taxon>
        <taxon>Pseudomonadati</taxon>
        <taxon>Bacteroidota</taxon>
        <taxon>Cytophagia</taxon>
        <taxon>Cytophagales</taxon>
        <taxon>Cyclobacteriaceae</taxon>
        <taxon>Belliella</taxon>
    </lineage>
</organism>
<feature type="transmembrane region" description="Helical" evidence="1">
    <location>
        <begin position="212"/>
        <end position="234"/>
    </location>
</feature>
<dbReference type="InterPro" id="IPR021737">
    <property type="entry name" value="Phage_phiKZ_Orf197"/>
</dbReference>
<keyword evidence="1" id="KW-1133">Transmembrane helix</keyword>
<feature type="transmembrane region" description="Helical" evidence="1">
    <location>
        <begin position="85"/>
        <end position="106"/>
    </location>
</feature>
<keyword evidence="3" id="KW-1185">Reference proteome</keyword>
<dbReference type="EMBL" id="BMFD01000009">
    <property type="protein sequence ID" value="GGC45718.1"/>
    <property type="molecule type" value="Genomic_DNA"/>
</dbReference>
<evidence type="ECO:0000256" key="1">
    <source>
        <dbReference type="SAM" id="Phobius"/>
    </source>
</evidence>
<feature type="transmembrane region" description="Helical" evidence="1">
    <location>
        <begin position="35"/>
        <end position="53"/>
    </location>
</feature>
<feature type="transmembrane region" description="Helical" evidence="1">
    <location>
        <begin position="122"/>
        <end position="144"/>
    </location>
</feature>
<protein>
    <submittedName>
        <fullName evidence="2">Membrane protein</fullName>
    </submittedName>
</protein>
<name>A0ABQ1MSG1_9BACT</name>
<keyword evidence="1" id="KW-0472">Membrane</keyword>
<evidence type="ECO:0000313" key="3">
    <source>
        <dbReference type="Proteomes" id="UP000635885"/>
    </source>
</evidence>
<dbReference type="Pfam" id="PF11750">
    <property type="entry name" value="DUF3307"/>
    <property type="match status" value="1"/>
</dbReference>
<sequence>MIILIKLILAHLIGDFVLQPKSWVKEKEKKKAKSLKLYLHFLIHGLLVLLVFWNLQYWLLALSVLLIHGLIDIAKLYFQKKHNKTSWFVIDQALHLISISILWLIWTDTNLEISLWFENTSLWIYVTALLFLTSVSGILIQVLLTKWSKSINDGKNQSLDNAGKYIGILERLFVFTFVILGKWEAIGFLLAAKSVFRFGDLKESKDRKLTEYILIGTLLSFGVAILIGVIVLGIS</sequence>
<keyword evidence="1" id="KW-0812">Transmembrane</keyword>
<feature type="transmembrane region" description="Helical" evidence="1">
    <location>
        <begin position="172"/>
        <end position="192"/>
    </location>
</feature>
<gene>
    <name evidence="2" type="ORF">GCM10010993_25300</name>
</gene>
<dbReference type="Proteomes" id="UP000635885">
    <property type="component" value="Unassembled WGS sequence"/>
</dbReference>
<dbReference type="RefSeq" id="WP_188443460.1">
    <property type="nucleotide sequence ID" value="NZ_BMFD01000009.1"/>
</dbReference>
<feature type="transmembrane region" description="Helical" evidence="1">
    <location>
        <begin position="59"/>
        <end position="78"/>
    </location>
</feature>
<accession>A0ABQ1MSG1</accession>
<reference evidence="3" key="1">
    <citation type="journal article" date="2019" name="Int. J. Syst. Evol. Microbiol.">
        <title>The Global Catalogue of Microorganisms (GCM) 10K type strain sequencing project: providing services to taxonomists for standard genome sequencing and annotation.</title>
        <authorList>
            <consortium name="The Broad Institute Genomics Platform"/>
            <consortium name="The Broad Institute Genome Sequencing Center for Infectious Disease"/>
            <person name="Wu L."/>
            <person name="Ma J."/>
        </authorList>
    </citation>
    <scope>NUCLEOTIDE SEQUENCE [LARGE SCALE GENOMIC DNA]</scope>
    <source>
        <strain evidence="3">CGMCC 1.12479</strain>
    </source>
</reference>